<dbReference type="PRINTS" id="PR00419">
    <property type="entry name" value="ADXRDTASE"/>
</dbReference>
<evidence type="ECO:0000313" key="12">
    <source>
        <dbReference type="Proteomes" id="UP000053477"/>
    </source>
</evidence>
<evidence type="ECO:0000256" key="5">
    <source>
        <dbReference type="ARBA" id="ARBA00022857"/>
    </source>
</evidence>
<keyword evidence="3 8" id="KW-0285">Flavoprotein</keyword>
<comment type="cofactor">
    <cofactor evidence="1 8 9">
        <name>FAD</name>
        <dbReference type="ChEBI" id="CHEBI:57692"/>
    </cofactor>
</comment>
<dbReference type="SUPFAM" id="SSF51971">
    <property type="entry name" value="Nucleotide-binding domain"/>
    <property type="match status" value="1"/>
</dbReference>
<comment type="subcellular location">
    <subcellularLocation>
        <location evidence="8">Mitochondrion</location>
    </subcellularLocation>
</comment>
<comment type="catalytic activity">
    <reaction evidence="7 8">
        <text>2 reduced [adrenodoxin] + NADP(+) + H(+) = 2 oxidized [adrenodoxin] + NADPH</text>
        <dbReference type="Rhea" id="RHEA:42312"/>
        <dbReference type="Rhea" id="RHEA-COMP:9998"/>
        <dbReference type="Rhea" id="RHEA-COMP:9999"/>
        <dbReference type="ChEBI" id="CHEBI:15378"/>
        <dbReference type="ChEBI" id="CHEBI:33737"/>
        <dbReference type="ChEBI" id="CHEBI:33738"/>
        <dbReference type="ChEBI" id="CHEBI:57783"/>
        <dbReference type="ChEBI" id="CHEBI:58349"/>
        <dbReference type="EC" id="1.18.1.6"/>
    </reaction>
</comment>
<dbReference type="InParanoid" id="A0A0H2R1P5"/>
<dbReference type="Gene3D" id="3.40.50.720">
    <property type="entry name" value="NAD(P)-binding Rossmann-like Domain"/>
    <property type="match status" value="1"/>
</dbReference>
<name>A0A0H2R1P5_9AGAM</name>
<evidence type="ECO:0000313" key="11">
    <source>
        <dbReference type="EMBL" id="KLO05699.1"/>
    </source>
</evidence>
<gene>
    <name evidence="11" type="ORF">SCHPADRAFT_1002760</name>
</gene>
<dbReference type="OrthoDB" id="333024at2759"/>
<dbReference type="EC" id="1.18.1.6" evidence="8"/>
<evidence type="ECO:0000256" key="7">
    <source>
        <dbReference type="ARBA" id="ARBA00048933"/>
    </source>
</evidence>
<keyword evidence="12" id="KW-1185">Reference proteome</keyword>
<proteinExistence type="inferred from homology"/>
<feature type="binding site" evidence="10">
    <location>
        <begin position="212"/>
        <end position="213"/>
    </location>
    <ligand>
        <name>NADP(+)</name>
        <dbReference type="ChEBI" id="CHEBI:58349"/>
    </ligand>
</feature>
<dbReference type="InterPro" id="IPR055275">
    <property type="entry name" value="Ferredox_Rdtase"/>
</dbReference>
<evidence type="ECO:0000256" key="3">
    <source>
        <dbReference type="ARBA" id="ARBA00022630"/>
    </source>
</evidence>
<dbReference type="EMBL" id="KQ086276">
    <property type="protein sequence ID" value="KLO05699.1"/>
    <property type="molecule type" value="Genomic_DNA"/>
</dbReference>
<feature type="binding site" evidence="10">
    <location>
        <begin position="168"/>
        <end position="171"/>
    </location>
    <ligand>
        <name>NADP(+)</name>
        <dbReference type="ChEBI" id="CHEBI:58349"/>
    </ligand>
</feature>
<dbReference type="InterPro" id="IPR021163">
    <property type="entry name" value="Ferredox_Rdtase_adrenod"/>
</dbReference>
<comment type="similarity">
    <text evidence="2 8">Belongs to the ferredoxin--NADP reductase type 1 family.</text>
</comment>
<sequence>MSIPLKLAVVGGGPSAFYVVSRVLQQLPQNSALGARLRVHIYDRLWAPHGLVRYGVAPDHPEVKNCTSKFDETAHDPRVRFFGNVNIGAAPINPSPDVTNLPLSSLLPHYSHLLLANGCPTPRVHPALSLPSSVCRPALDVVHWYTSHPASAGPPDLSRTEHVTVIGHGNVALDVARILLSHPSRLEPYDVPNAVLDILRTSRVKHVSIFGRRGPLQASFAPRELREMMSLDDVSFTPLSQDIIERSESEINAVEKISEPQVAGGQTLGIGTGYSRAQKRMFNMLKSGSKAHYGTTPKTFSIEFFKSPVGLEYSSGPHSVSLKLSHTTLDSPGPNARAVPSGEFSTIDTDLVLPSLGYIPDSSFFADNLSSSWIATPGLSHVRNNSGRIVDTEGNLIRNAYVSGWAASGAKGVLARTVEDARVVSSAIVEDYTKSSTGDSVDDQTQSSVLSTSPEITLDSIPSEVQIGLERGAVTTYEDWKQIDAEEIRRGQEEVVIGDLKKERQRMDWSSAKVFLSDVRDKTATSSS</sequence>
<evidence type="ECO:0000256" key="1">
    <source>
        <dbReference type="ARBA" id="ARBA00001974"/>
    </source>
</evidence>
<keyword evidence="5 8" id="KW-0521">NADP</keyword>
<evidence type="ECO:0000256" key="8">
    <source>
        <dbReference type="PIRNR" id="PIRNR000362"/>
    </source>
</evidence>
<dbReference type="STRING" id="27342.A0A0H2R1P5"/>
<protein>
    <recommendedName>
        <fullName evidence="8">NADPH:adrenodoxin oxidoreductase, mitochondrial</fullName>
        <ecNumber evidence="8">1.18.1.6</ecNumber>
    </recommendedName>
</protein>
<dbReference type="InterPro" id="IPR036188">
    <property type="entry name" value="FAD/NAD-bd_sf"/>
</dbReference>
<keyword evidence="6 8" id="KW-0560">Oxidoreductase</keyword>
<evidence type="ECO:0000256" key="2">
    <source>
        <dbReference type="ARBA" id="ARBA00008312"/>
    </source>
</evidence>
<evidence type="ECO:0000256" key="9">
    <source>
        <dbReference type="PIRSR" id="PIRSR000362-1"/>
    </source>
</evidence>
<evidence type="ECO:0000256" key="4">
    <source>
        <dbReference type="ARBA" id="ARBA00022827"/>
    </source>
</evidence>
<feature type="binding site" evidence="10">
    <location>
        <position position="224"/>
    </location>
    <ligand>
        <name>NADP(+)</name>
        <dbReference type="ChEBI" id="CHEBI:58349"/>
    </ligand>
</feature>
<accession>A0A0H2R1P5</accession>
<dbReference type="FunCoup" id="A0A0H2R1P5">
    <property type="interactions" value="453"/>
</dbReference>
<dbReference type="AlphaFoldDB" id="A0A0H2R1P5"/>
<feature type="binding site" evidence="9">
    <location>
        <position position="51"/>
    </location>
    <ligand>
        <name>FAD</name>
        <dbReference type="ChEBI" id="CHEBI:57692"/>
    </ligand>
</feature>
<dbReference type="GO" id="GO:0016491">
    <property type="term" value="F:oxidoreductase activity"/>
    <property type="evidence" value="ECO:0007669"/>
    <property type="project" value="UniProtKB-KW"/>
</dbReference>
<dbReference type="PIRSF" id="PIRSF000362">
    <property type="entry name" value="FNR"/>
    <property type="match status" value="1"/>
</dbReference>
<feature type="binding site" evidence="9">
    <location>
        <position position="15"/>
    </location>
    <ligand>
        <name>FAD</name>
        <dbReference type="ChEBI" id="CHEBI:57692"/>
    </ligand>
</feature>
<dbReference type="PANTHER" id="PTHR48467:SF1">
    <property type="entry name" value="GLUTAMATE SYNTHASE 1 [NADH], CHLOROPLASTIC-LIKE"/>
    <property type="match status" value="1"/>
</dbReference>
<keyword evidence="8" id="KW-0496">Mitochondrion</keyword>
<evidence type="ECO:0000256" key="6">
    <source>
        <dbReference type="ARBA" id="ARBA00023002"/>
    </source>
</evidence>
<dbReference type="Proteomes" id="UP000053477">
    <property type="component" value="Unassembled WGS sequence"/>
</dbReference>
<organism evidence="11 12">
    <name type="scientific">Schizopora paradoxa</name>
    <dbReference type="NCBI Taxonomy" id="27342"/>
    <lineage>
        <taxon>Eukaryota</taxon>
        <taxon>Fungi</taxon>
        <taxon>Dikarya</taxon>
        <taxon>Basidiomycota</taxon>
        <taxon>Agaricomycotina</taxon>
        <taxon>Agaricomycetes</taxon>
        <taxon>Hymenochaetales</taxon>
        <taxon>Schizoporaceae</taxon>
        <taxon>Schizopora</taxon>
    </lineage>
</organism>
<dbReference type="Gene3D" id="3.50.50.60">
    <property type="entry name" value="FAD/NAD(P)-binding domain"/>
    <property type="match status" value="1"/>
</dbReference>
<keyword evidence="4 8" id="KW-0274">FAD</keyword>
<reference evidence="11 12" key="1">
    <citation type="submission" date="2015-04" db="EMBL/GenBank/DDBJ databases">
        <title>Complete genome sequence of Schizopora paradoxa KUC8140, a cosmopolitan wood degrader in East Asia.</title>
        <authorList>
            <consortium name="DOE Joint Genome Institute"/>
            <person name="Min B."/>
            <person name="Park H."/>
            <person name="Jang Y."/>
            <person name="Kim J.-J."/>
            <person name="Kim K.H."/>
            <person name="Pangilinan J."/>
            <person name="Lipzen A."/>
            <person name="Riley R."/>
            <person name="Grigoriev I.V."/>
            <person name="Spatafora J.W."/>
            <person name="Choi I.-G."/>
        </authorList>
    </citation>
    <scope>NUCLEOTIDE SEQUENCE [LARGE SCALE GENOMIC DNA]</scope>
    <source>
        <strain evidence="11 12">KUC8140</strain>
    </source>
</reference>
<feature type="binding site" evidence="9">
    <location>
        <position position="87"/>
    </location>
    <ligand>
        <name>FAD</name>
        <dbReference type="ChEBI" id="CHEBI:57692"/>
    </ligand>
</feature>
<dbReference type="PANTHER" id="PTHR48467">
    <property type="entry name" value="GLUTAMATE SYNTHASE 1 [NADH], CHLOROPLASTIC-LIKE"/>
    <property type="match status" value="1"/>
</dbReference>
<evidence type="ECO:0000256" key="10">
    <source>
        <dbReference type="PIRSR" id="PIRSR000362-2"/>
    </source>
</evidence>
<dbReference type="GO" id="GO:0005739">
    <property type="term" value="C:mitochondrion"/>
    <property type="evidence" value="ECO:0007669"/>
    <property type="project" value="UniProtKB-SubCell"/>
</dbReference>